<organism evidence="1 2">
    <name type="scientific">Solitalea canadensis (strain ATCC 29591 / DSM 3403 / JCM 21819 / LMG 8368 / NBRC 15130 / NCIMB 12057 / USAM 9D)</name>
    <name type="common">Flexibacter canadensis</name>
    <dbReference type="NCBI Taxonomy" id="929556"/>
    <lineage>
        <taxon>Bacteria</taxon>
        <taxon>Pseudomonadati</taxon>
        <taxon>Bacteroidota</taxon>
        <taxon>Sphingobacteriia</taxon>
        <taxon>Sphingobacteriales</taxon>
        <taxon>Sphingobacteriaceae</taxon>
        <taxon>Solitalea</taxon>
    </lineage>
</organism>
<protein>
    <submittedName>
        <fullName evidence="1">Uncharacterized protein</fullName>
    </submittedName>
</protein>
<reference evidence="1" key="1">
    <citation type="submission" date="2012-02" db="EMBL/GenBank/DDBJ databases">
        <title>The complete genome of Solitalea canadensis DSM 3403.</title>
        <authorList>
            <consortium name="US DOE Joint Genome Institute (JGI-PGF)"/>
            <person name="Lucas S."/>
            <person name="Copeland A."/>
            <person name="Lapidus A."/>
            <person name="Glavina del Rio T."/>
            <person name="Dalin E."/>
            <person name="Tice H."/>
            <person name="Bruce D."/>
            <person name="Goodwin L."/>
            <person name="Pitluck S."/>
            <person name="Peters L."/>
            <person name="Ovchinnikova G."/>
            <person name="Lu M."/>
            <person name="Kyrpides N."/>
            <person name="Mavromatis K."/>
            <person name="Ivanova N."/>
            <person name="Brettin T."/>
            <person name="Detter J.C."/>
            <person name="Han C."/>
            <person name="Larimer F."/>
            <person name="Land M."/>
            <person name="Hauser L."/>
            <person name="Markowitz V."/>
            <person name="Cheng J.-F."/>
            <person name="Hugenholtz P."/>
            <person name="Woyke T."/>
            <person name="Wu D."/>
            <person name="Spring S."/>
            <person name="Schroeder M."/>
            <person name="Kopitz M."/>
            <person name="Brambilla E."/>
            <person name="Klenk H.-P."/>
            <person name="Eisen J.A."/>
        </authorList>
    </citation>
    <scope>NUCLEOTIDE SEQUENCE</scope>
    <source>
        <strain evidence="1">DSM 3403</strain>
    </source>
</reference>
<accession>H8KRT9</accession>
<dbReference type="Proteomes" id="UP000007590">
    <property type="component" value="Chromosome"/>
</dbReference>
<dbReference type="AlphaFoldDB" id="H8KRT9"/>
<dbReference type="KEGG" id="scn:Solca_2693"/>
<dbReference type="EMBL" id="CP003349">
    <property type="protein sequence ID" value="AFD07727.1"/>
    <property type="molecule type" value="Genomic_DNA"/>
</dbReference>
<gene>
    <name evidence="1" type="ordered locus">Solca_2693</name>
</gene>
<name>H8KRT9_SOLCM</name>
<dbReference type="HOGENOM" id="CLU_3405494_0_0_10"/>
<proteinExistence type="predicted"/>
<dbReference type="STRING" id="929556.Solca_2693"/>
<evidence type="ECO:0000313" key="2">
    <source>
        <dbReference type="Proteomes" id="UP000007590"/>
    </source>
</evidence>
<evidence type="ECO:0000313" key="1">
    <source>
        <dbReference type="EMBL" id="AFD07727.1"/>
    </source>
</evidence>
<keyword evidence="2" id="KW-1185">Reference proteome</keyword>
<sequence>MTFFKLSLKNYLYILKNEQYDNDLGQIAVG</sequence>